<evidence type="ECO:0000256" key="2">
    <source>
        <dbReference type="SAM" id="Phobius"/>
    </source>
</evidence>
<dbReference type="Proteomes" id="UP000247702">
    <property type="component" value="Unassembled WGS sequence"/>
</dbReference>
<keyword evidence="2" id="KW-0472">Membrane</keyword>
<sequence>MSDFAKIEVTKNNDTKTASTSTHRRNNDDAANVSTKQHNVFGKIVNYFKHEDPGVDVDYETDIIIKKEKDDYQIAISQDGKFAATFDTANLLIKILQNTDYRSFKKKLSSDNKNESNGSIEIDKTIAYFKINDDFNIKKFYRNETKTEYKESVSKEGEENDDFNVKNVVIGSGELDDFNIDSNETKIKYEKSASRKKDKFRWSFDVSNMHHKNDAESFIFVAISRINIDEDMRKTEEPDYERKNLHERKFKISNEPPVFEHKVRITEESKETALPNKGIAIYRIELIIEDKDEVNEEEKKDKKKEKKNEKNEKRDEENYVINAVTCYYSNNISGICRFIESSSEDNVDKSRDVVIKLRRFIILNIHGIYDLEFNDHYDSFKPGEKFEYPQSLKRKLNNWYSDKSGGCMKRLLSCIYDKYFLVTLYKKDIQSFEVYNLEKMELETTAKRVKKEDELHNFVEKKNYNCFTISRLHLCYTQGNNIIKLYCMENGLQVVSKKFEEVERIHLLEFIDGDKKLLIIGEDPKDDSKKKLKFIVWNLYKTGKYEIGDFQITNIDNVENPDTCFNMENLDACLARTSGNILQIGNDGKVSSVVKKVKEILRQNNENDEVKYLKISESDNSVIKVDKKNINKIEPWVPYKYERKIYTFDHENETFQLIVGSSTVQIWHRIKNEDDNKDKYEFFHKDKSFLEYIWTNHIPVNQEREKTELRVDTLEYVLEDGSANKISDFYLRVYWYESKNAKMGEQDIQEDRDYTKVKEYAKEEDKDIDDIENKRINDSLKVKRCEKEIKLKDVIEKFRVIRHACRALEHFNKRYINKDLVDNYARACNHEIMITYIKHIVWKFVKYDPQNFKLLDVRYNIMKNLILSDCDDLIKFILFGDDETFRNKNEEIGHIPKNKLWPEKEFLRGDDLDFDKRKDKLKDKFEPQNDMELAIYHCKDKDTTIVAYLLEYYSRNARNCAGWMCTVSKAIPLLFEYYDSYAEKLFFKECFAGQTQDSVEILEQYLERHDNKFRTFEVDKMKTYKHKYFKDKNFKIIESPLLRIVPLSNFTVSNIEKKTEEHDSFKIISNRILLLFIPQRYKFSPNDKIKLSPFSRMVLCRNDNIYINPAIEAVINFHFLPSSNTMFILLRNPVNIPTINSTYSGVATNALTNETLIIELTSDFDPTSSDNPYTSFSRAIMATYFWISDIWVQTNEFDFWVVDIYTFIASIFLVIILQNMLIAFMSDEYTEVRAKSRQILLKNKANHIADYEALHHLNSEPQPKYIYYIGQPENYEEWHNTRKDNVKSSICENLNEKSILTKFMRRDYDQYSIWKYDNYDNIIRMNTEKFKNDFSKNTKYLIEKFNVGRKSIDRVDKIKKMLKDEVKKFYNESIEGINIVKESLNEEVNNFEN</sequence>
<comment type="caution">
    <text evidence="3">The sequence shown here is derived from an EMBL/GenBank/DDBJ whole genome shotgun (WGS) entry which is preliminary data.</text>
</comment>
<evidence type="ECO:0000313" key="4">
    <source>
        <dbReference type="Proteomes" id="UP000247702"/>
    </source>
</evidence>
<dbReference type="STRING" id="94130.A0A2Z6QWM2"/>
<evidence type="ECO:0008006" key="5">
    <source>
        <dbReference type="Google" id="ProtNLM"/>
    </source>
</evidence>
<organism evidence="3 4">
    <name type="scientific">Rhizophagus clarus</name>
    <dbReference type="NCBI Taxonomy" id="94130"/>
    <lineage>
        <taxon>Eukaryota</taxon>
        <taxon>Fungi</taxon>
        <taxon>Fungi incertae sedis</taxon>
        <taxon>Mucoromycota</taxon>
        <taxon>Glomeromycotina</taxon>
        <taxon>Glomeromycetes</taxon>
        <taxon>Glomerales</taxon>
        <taxon>Glomeraceae</taxon>
        <taxon>Rhizophagus</taxon>
    </lineage>
</organism>
<evidence type="ECO:0000256" key="1">
    <source>
        <dbReference type="SAM" id="MobiDB-lite"/>
    </source>
</evidence>
<name>A0A2Z6QWM2_9GLOM</name>
<feature type="region of interest" description="Disordered" evidence="1">
    <location>
        <begin position="1"/>
        <end position="30"/>
    </location>
</feature>
<proteinExistence type="predicted"/>
<feature type="compositionally biased region" description="Basic and acidic residues" evidence="1">
    <location>
        <begin position="1"/>
        <end position="14"/>
    </location>
</feature>
<reference evidence="3 4" key="1">
    <citation type="submission" date="2017-11" db="EMBL/GenBank/DDBJ databases">
        <title>The genome of Rhizophagus clarus HR1 reveals common genetic basis of auxotrophy among arbuscular mycorrhizal fungi.</title>
        <authorList>
            <person name="Kobayashi Y."/>
        </authorList>
    </citation>
    <scope>NUCLEOTIDE SEQUENCE [LARGE SCALE GENOMIC DNA]</scope>
    <source>
        <strain evidence="3 4">HR1</strain>
    </source>
</reference>
<protein>
    <recommendedName>
        <fullName evidence="5">Ion transport domain-containing protein</fullName>
    </recommendedName>
</protein>
<dbReference type="EMBL" id="BEXD01000784">
    <property type="protein sequence ID" value="GBB90169.1"/>
    <property type="molecule type" value="Genomic_DNA"/>
</dbReference>
<keyword evidence="2" id="KW-0812">Transmembrane</keyword>
<feature type="region of interest" description="Disordered" evidence="1">
    <location>
        <begin position="295"/>
        <end position="314"/>
    </location>
</feature>
<keyword evidence="2" id="KW-1133">Transmembrane helix</keyword>
<evidence type="ECO:0000313" key="3">
    <source>
        <dbReference type="EMBL" id="GBB90169.1"/>
    </source>
</evidence>
<feature type="transmembrane region" description="Helical" evidence="2">
    <location>
        <begin position="1204"/>
        <end position="1225"/>
    </location>
</feature>
<gene>
    <name evidence="3" type="ORF">RclHR1_17030002</name>
</gene>
<accession>A0A2Z6QWM2</accession>
<keyword evidence="4" id="KW-1185">Reference proteome</keyword>